<dbReference type="Pfam" id="PF08389">
    <property type="entry name" value="Xpo1"/>
    <property type="match status" value="1"/>
</dbReference>
<dbReference type="InterPro" id="IPR011989">
    <property type="entry name" value="ARM-like"/>
</dbReference>
<name>A0A8J4PKI4_9MYCE</name>
<dbReference type="GO" id="GO:0005737">
    <property type="term" value="C:cytoplasm"/>
    <property type="evidence" value="ECO:0007669"/>
    <property type="project" value="UniProtKB-SubCell"/>
</dbReference>
<evidence type="ECO:0000256" key="10">
    <source>
        <dbReference type="RuleBase" id="RU366037"/>
    </source>
</evidence>
<evidence type="ECO:0000313" key="15">
    <source>
        <dbReference type="EMBL" id="KAF2069462.1"/>
    </source>
</evidence>
<keyword evidence="16" id="KW-1185">Reference proteome</keyword>
<dbReference type="InterPro" id="IPR040017">
    <property type="entry name" value="XPOT"/>
</dbReference>
<dbReference type="PANTHER" id="PTHR15952">
    <property type="entry name" value="EXPORTIN-T/LOS1"/>
    <property type="match status" value="1"/>
</dbReference>
<dbReference type="Pfam" id="PF19282">
    <property type="entry name" value="Exportin-T"/>
    <property type="match status" value="1"/>
</dbReference>
<dbReference type="GO" id="GO:0071528">
    <property type="term" value="P:tRNA re-export from nucleus"/>
    <property type="evidence" value="ECO:0007669"/>
    <property type="project" value="UniProtKB-UniRule"/>
</dbReference>
<dbReference type="InterPro" id="IPR001494">
    <property type="entry name" value="Importin-beta_N"/>
</dbReference>
<comment type="caution">
    <text evidence="15">The sequence shown here is derived from an EMBL/GenBank/DDBJ whole genome shotgun (WGS) entry which is preliminary data.</text>
</comment>
<dbReference type="GO" id="GO:0031267">
    <property type="term" value="F:small GTPase binding"/>
    <property type="evidence" value="ECO:0007669"/>
    <property type="project" value="InterPro"/>
</dbReference>
<dbReference type="InterPro" id="IPR045546">
    <property type="entry name" value="Exportin-T_C"/>
</dbReference>
<dbReference type="InterPro" id="IPR016024">
    <property type="entry name" value="ARM-type_fold"/>
</dbReference>
<comment type="function">
    <text evidence="10">tRNA nucleus export receptor which facilitates tRNA translocation across the nuclear pore complex.</text>
</comment>
<feature type="domain" description="Importin N-terminal" evidence="12">
    <location>
        <begin position="27"/>
        <end position="89"/>
    </location>
</feature>
<evidence type="ECO:0000256" key="3">
    <source>
        <dbReference type="ARBA" id="ARBA00022448"/>
    </source>
</evidence>
<evidence type="ECO:0000256" key="9">
    <source>
        <dbReference type="ARBA" id="ARBA00032199"/>
    </source>
</evidence>
<evidence type="ECO:0000256" key="2">
    <source>
        <dbReference type="ARBA" id="ARBA00018928"/>
    </source>
</evidence>
<dbReference type="EMBL" id="AJWJ01000657">
    <property type="protein sequence ID" value="KAF2069462.1"/>
    <property type="molecule type" value="Genomic_DNA"/>
</dbReference>
<evidence type="ECO:0000256" key="4">
    <source>
        <dbReference type="ARBA" id="ARBA00022490"/>
    </source>
</evidence>
<evidence type="ECO:0000256" key="8">
    <source>
        <dbReference type="ARBA" id="ARBA00029784"/>
    </source>
</evidence>
<feature type="compositionally biased region" description="Low complexity" evidence="11">
    <location>
        <begin position="966"/>
        <end position="1026"/>
    </location>
</feature>
<sequence length="1026" mass="117578">MDEFEQAIIYSFDPLVSEDIKQKALAYIDQIKNSPDAWKFCLQRLGQTGNSIHLKFFCFQIFQDLILHKYSTLTAEESNKLKAGLINWLKTHLANGTEDPAIKNKYSQIVALLFKQEYPEQWPSFFDDYLSLLNLGPSVIDIFLRICKAIDEQVVSLAYRSSAELAQNTLIKDTMRDHAIEKIVKSWYDILVLFSSSNPSLINITLQNIKHYVGWIDINLIVNDKFIPLFCKFLSLKSVREEACHCFREIINKGMEPYNKLSLIQQLQIKNIISSTVLDDPDFIVKVGNLVNLTGMEILRALETSTNEKKFQGGELLLDEMLELLFKFFNNDSNDVSYSVYGLASLYIHELKKIKPLNQKQMQHITLLVQIVRNKMRLKDNDDDEINFSDYRKDLSNLFRNIFRICPEMVGAFVQSNIENIIKNQNNVNYFREMEISIFLLYQMGEGVSATSEETLKTFDKFFSSMISLLAQSNISNIKNQAVSIIYFETIVRYAKCIPLEQQILTSVLSAFLDTRGIHSTDPLVRSKAGYLLNKLVKQLKVQIFPYINNIIDSLKNHITISYEIQREVPFEEQLNFYESLGFLIGAANLPINEEKLYVEKILVGPITKLEEIINQQLYKTDTKENPFYTTQLIQLISVIGTFSKGFSSFNASTGAPKHDSYCNYKIYFTKPLQLIIQLPNLIPNNQEIILKTFFYMHRMVECLGKDLKPLLVDIIPILLNHTTNINTLLEFLVFINQLMSKYKDEFYPIINQTLQPIIFRIFESLNPPVAPEEYSDEERSLNDLKRQYYQFIQNILNNNLANVFTSQVNINLFEQILATIINGCQSTSSEPIQKVSFLIIKRLIEDLGPGGNHMVPGFQKVIYDQIIPICFQIPLSDTFNLSELVSVQILGEIGKILKIITSKYNDEFLNYMASVLLPTLSLSNDQIQQFVKLLLPATPIKEFQEHFTNFIRTKRGLPIHGKSKNNNNNNNNNSNNNSNNNTNGSNNSLPKTINNTTTTTTTVSSNGVVKNNSNGSNNFIGVNGH</sequence>
<dbReference type="Proteomes" id="UP000695562">
    <property type="component" value="Unassembled WGS sequence"/>
</dbReference>
<dbReference type="Pfam" id="PF03810">
    <property type="entry name" value="IBN_N"/>
    <property type="match status" value="1"/>
</dbReference>
<dbReference type="GO" id="GO:0005643">
    <property type="term" value="C:nuclear pore"/>
    <property type="evidence" value="ECO:0007669"/>
    <property type="project" value="TreeGrafter"/>
</dbReference>
<dbReference type="GO" id="GO:0000049">
    <property type="term" value="F:tRNA binding"/>
    <property type="evidence" value="ECO:0007669"/>
    <property type="project" value="UniProtKB-UniRule"/>
</dbReference>
<dbReference type="AlphaFoldDB" id="A0A8J4PKI4"/>
<feature type="domain" description="Exportin-1/Importin-beta-like" evidence="13">
    <location>
        <begin position="100"/>
        <end position="247"/>
    </location>
</feature>
<keyword evidence="3 10" id="KW-0813">Transport</keyword>
<evidence type="ECO:0000256" key="7">
    <source>
        <dbReference type="ARBA" id="ARBA00023242"/>
    </source>
</evidence>
<dbReference type="GO" id="GO:0006886">
    <property type="term" value="P:intracellular protein transport"/>
    <property type="evidence" value="ECO:0007669"/>
    <property type="project" value="InterPro"/>
</dbReference>
<evidence type="ECO:0000256" key="6">
    <source>
        <dbReference type="ARBA" id="ARBA00022884"/>
    </source>
</evidence>
<dbReference type="SUPFAM" id="SSF48371">
    <property type="entry name" value="ARM repeat"/>
    <property type="match status" value="1"/>
</dbReference>
<accession>A0A8J4PKI4</accession>
<gene>
    <name evidence="15" type="ORF">CYY_009217</name>
</gene>
<proteinExistence type="inferred from homology"/>
<keyword evidence="4 10" id="KW-0963">Cytoplasm</keyword>
<reference evidence="15" key="1">
    <citation type="submission" date="2020-01" db="EMBL/GenBank/DDBJ databases">
        <title>Development of genomics and gene disruption for Polysphondylium violaceum indicates a role for the polyketide synthase stlB in stalk morphogenesis.</title>
        <authorList>
            <person name="Narita B."/>
            <person name="Kawabe Y."/>
            <person name="Kin K."/>
            <person name="Saito T."/>
            <person name="Gibbs R."/>
            <person name="Kuspa A."/>
            <person name="Muzny D."/>
            <person name="Queller D."/>
            <person name="Richards S."/>
            <person name="Strassman J."/>
            <person name="Sucgang R."/>
            <person name="Worley K."/>
            <person name="Schaap P."/>
        </authorList>
    </citation>
    <scope>NUCLEOTIDE SEQUENCE</scope>
    <source>
        <strain evidence="15">QSvi11</strain>
    </source>
</reference>
<feature type="region of interest" description="Disordered" evidence="11">
    <location>
        <begin position="959"/>
        <end position="1026"/>
    </location>
</feature>
<evidence type="ECO:0000259" key="14">
    <source>
        <dbReference type="Pfam" id="PF19282"/>
    </source>
</evidence>
<dbReference type="OrthoDB" id="26399at2759"/>
<evidence type="ECO:0000259" key="12">
    <source>
        <dbReference type="Pfam" id="PF03810"/>
    </source>
</evidence>
<dbReference type="PANTHER" id="PTHR15952:SF11">
    <property type="entry name" value="EXPORTIN-T"/>
    <property type="match status" value="1"/>
</dbReference>
<protein>
    <recommendedName>
        <fullName evidence="2 10">Exportin-T</fullName>
    </recommendedName>
    <alternativeName>
        <fullName evidence="8 10">Exportin(tRNA)</fullName>
    </alternativeName>
    <alternativeName>
        <fullName evidence="9 10">tRNA exportin</fullName>
    </alternativeName>
</protein>
<dbReference type="Gene3D" id="1.25.10.10">
    <property type="entry name" value="Leucine-rich Repeat Variant"/>
    <property type="match status" value="1"/>
</dbReference>
<evidence type="ECO:0000256" key="5">
    <source>
        <dbReference type="ARBA" id="ARBA00022555"/>
    </source>
</evidence>
<evidence type="ECO:0000259" key="13">
    <source>
        <dbReference type="Pfam" id="PF08389"/>
    </source>
</evidence>
<comment type="subcellular location">
    <subcellularLocation>
        <location evidence="1 10">Cytoplasm</location>
    </subcellularLocation>
    <subcellularLocation>
        <location evidence="10">Nucleus</location>
    </subcellularLocation>
    <text evidence="10">Shuttles between the nucleus and the cytoplasm.</text>
</comment>
<dbReference type="GO" id="GO:0016363">
    <property type="term" value="C:nuclear matrix"/>
    <property type="evidence" value="ECO:0007669"/>
    <property type="project" value="TreeGrafter"/>
</dbReference>
<keyword evidence="7 10" id="KW-0539">Nucleus</keyword>
<evidence type="ECO:0000256" key="1">
    <source>
        <dbReference type="ARBA" id="ARBA00004496"/>
    </source>
</evidence>
<feature type="domain" description="Exportin-T C-terminal" evidence="14">
    <location>
        <begin position="315"/>
        <end position="954"/>
    </location>
</feature>
<comment type="similarity">
    <text evidence="10">Belongs to the exportin family.</text>
</comment>
<dbReference type="InterPro" id="IPR013598">
    <property type="entry name" value="Exportin-1/Importin-b-like"/>
</dbReference>
<keyword evidence="5 10" id="KW-0820">tRNA-binding</keyword>
<keyword evidence="6 10" id="KW-0694">RNA-binding</keyword>
<organism evidence="15 16">
    <name type="scientific">Polysphondylium violaceum</name>
    <dbReference type="NCBI Taxonomy" id="133409"/>
    <lineage>
        <taxon>Eukaryota</taxon>
        <taxon>Amoebozoa</taxon>
        <taxon>Evosea</taxon>
        <taxon>Eumycetozoa</taxon>
        <taxon>Dictyostelia</taxon>
        <taxon>Dictyosteliales</taxon>
        <taxon>Dictyosteliaceae</taxon>
        <taxon>Polysphondylium</taxon>
    </lineage>
</organism>
<evidence type="ECO:0000256" key="11">
    <source>
        <dbReference type="SAM" id="MobiDB-lite"/>
    </source>
</evidence>
<evidence type="ECO:0000313" key="16">
    <source>
        <dbReference type="Proteomes" id="UP000695562"/>
    </source>
</evidence>